<accession>A0A915JZD8</accession>
<evidence type="ECO:0000313" key="3">
    <source>
        <dbReference type="WBParaSite" id="nRc.2.0.1.t31866-RA"/>
    </source>
</evidence>
<keyword evidence="2" id="KW-1185">Reference proteome</keyword>
<sequence length="274" mass="31661">AIEVERSHLQERVQHLEKQLEESSIARLALAADLDRIKSFSDEKDVKHNADMTVYAEKLAQISKNLDGVTFDLKQSEERCKRFETDYTKTNEDLIEMQTKYSDQLKRAETLETDVEDLNQKLSIAKSEILKLDANLRALMTDLKQQNDKLSLIDSIHEENLKQYKERCETLEARNESLSEEHQNLSNLLSMLEKSKFAEEGQTSSTIDIASLQDQSFQSLNKIIEALRSERSVKAKKLTEVEQDLFKYQQREKCLEAEIEKISADLLTAQKESE</sequence>
<protein>
    <submittedName>
        <fullName evidence="3">Uncharacterized protein</fullName>
    </submittedName>
</protein>
<keyword evidence="1" id="KW-0175">Coiled coil</keyword>
<organism evidence="2 3">
    <name type="scientific">Romanomermis culicivorax</name>
    <name type="common">Nematode worm</name>
    <dbReference type="NCBI Taxonomy" id="13658"/>
    <lineage>
        <taxon>Eukaryota</taxon>
        <taxon>Metazoa</taxon>
        <taxon>Ecdysozoa</taxon>
        <taxon>Nematoda</taxon>
        <taxon>Enoplea</taxon>
        <taxon>Dorylaimia</taxon>
        <taxon>Mermithida</taxon>
        <taxon>Mermithoidea</taxon>
        <taxon>Mermithidae</taxon>
        <taxon>Romanomermis</taxon>
    </lineage>
</organism>
<feature type="coiled-coil region" evidence="1">
    <location>
        <begin position="224"/>
        <end position="272"/>
    </location>
</feature>
<evidence type="ECO:0000256" key="1">
    <source>
        <dbReference type="SAM" id="Coils"/>
    </source>
</evidence>
<name>A0A915JZD8_ROMCU</name>
<reference evidence="3" key="1">
    <citation type="submission" date="2022-11" db="UniProtKB">
        <authorList>
            <consortium name="WormBaseParasite"/>
        </authorList>
    </citation>
    <scope>IDENTIFICATION</scope>
</reference>
<dbReference type="Gene3D" id="1.10.287.1490">
    <property type="match status" value="1"/>
</dbReference>
<feature type="coiled-coil region" evidence="1">
    <location>
        <begin position="73"/>
        <end position="195"/>
    </location>
</feature>
<dbReference type="AlphaFoldDB" id="A0A915JZD8"/>
<proteinExistence type="predicted"/>
<evidence type="ECO:0000313" key="2">
    <source>
        <dbReference type="Proteomes" id="UP000887565"/>
    </source>
</evidence>
<dbReference type="WBParaSite" id="nRc.2.0.1.t31866-RA">
    <property type="protein sequence ID" value="nRc.2.0.1.t31866-RA"/>
    <property type="gene ID" value="nRc.2.0.1.g31866"/>
</dbReference>
<dbReference type="Proteomes" id="UP000887565">
    <property type="component" value="Unplaced"/>
</dbReference>